<comment type="caution">
    <text evidence="2">The sequence shown here is derived from an EMBL/GenBank/DDBJ whole genome shotgun (WGS) entry which is preliminary data.</text>
</comment>
<reference evidence="2 3" key="1">
    <citation type="journal article" date="2015" name="Genome Announc.">
        <title>Expanding the biotechnology potential of lactobacilli through comparative genomics of 213 strains and associated genera.</title>
        <authorList>
            <person name="Sun Z."/>
            <person name="Harris H.M."/>
            <person name="McCann A."/>
            <person name="Guo C."/>
            <person name="Argimon S."/>
            <person name="Zhang W."/>
            <person name="Yang X."/>
            <person name="Jeffery I.B."/>
            <person name="Cooney J.C."/>
            <person name="Kagawa T.F."/>
            <person name="Liu W."/>
            <person name="Song Y."/>
            <person name="Salvetti E."/>
            <person name="Wrobel A."/>
            <person name="Rasinkangas P."/>
            <person name="Parkhill J."/>
            <person name="Rea M.C."/>
            <person name="O'Sullivan O."/>
            <person name="Ritari J."/>
            <person name="Douillard F.P."/>
            <person name="Paul Ross R."/>
            <person name="Yang R."/>
            <person name="Briner A.E."/>
            <person name="Felis G.E."/>
            <person name="de Vos W.M."/>
            <person name="Barrangou R."/>
            <person name="Klaenhammer T.R."/>
            <person name="Caufield P.W."/>
            <person name="Cui Y."/>
            <person name="Zhang H."/>
            <person name="O'Toole P.W."/>
        </authorList>
    </citation>
    <scope>NUCLEOTIDE SEQUENCE [LARGE SCALE GENOMIC DNA]</scope>
    <source>
        <strain evidence="2 3">DSM 15638</strain>
    </source>
</reference>
<dbReference type="Proteomes" id="UP000051450">
    <property type="component" value="Unassembled WGS sequence"/>
</dbReference>
<dbReference type="InterPro" id="IPR040628">
    <property type="entry name" value="BaeRF_family6"/>
</dbReference>
<organism evidence="2 3">
    <name type="scientific">Dellaglioa algida DSM 15638</name>
    <dbReference type="NCBI Taxonomy" id="1423719"/>
    <lineage>
        <taxon>Bacteria</taxon>
        <taxon>Bacillati</taxon>
        <taxon>Bacillota</taxon>
        <taxon>Bacilli</taxon>
        <taxon>Lactobacillales</taxon>
        <taxon>Lactobacillaceae</taxon>
        <taxon>Dellaglioa</taxon>
    </lineage>
</organism>
<proteinExistence type="predicted"/>
<dbReference type="Pfam" id="PF18848">
    <property type="entry name" value="baeRF_family6"/>
    <property type="match status" value="1"/>
</dbReference>
<evidence type="ECO:0000313" key="3">
    <source>
        <dbReference type="Proteomes" id="UP000051450"/>
    </source>
</evidence>
<sequence length="367" mass="41052">MSMHNNLKELLTIKEGPVVSIFIKTYPGINFAAKNQLKLKTSLKTAKEEHSDIDKKAWGAIEGQLTNFMNDIADRIGQFPSIALYLTPNNYFKFNLNHAIELDQVIVGPEAYTLPLLAQQATKLSGTILSLNRDSFELHQFKEGILLKQELPKDAPIDMVSALGPERTDTTTTHGPTGALHGLNTKDEEKAIDNKNYYLAIEQFLMAHTDLIYKRLFIIGLPKNQSLFRDLTKLKTVNSEITIKKSPSALTTAEIEKELLDQNQVLIDQTVEKLLDRARSLDEVNPSETNPAELFALLTQHRVKTLLINEESMFPGLIVDGQVVDTEPEKTTNNLLNDLANFTLRNGGDVYVISATHFNSGQFVYGV</sequence>
<protein>
    <recommendedName>
        <fullName evidence="1">Bacterial archaeo-eukaryotic release factor family 6 domain-containing protein</fullName>
    </recommendedName>
</protein>
<keyword evidence="3" id="KW-1185">Reference proteome</keyword>
<feature type="domain" description="Bacterial archaeo-eukaryotic release factor family 6" evidence="1">
    <location>
        <begin position="127"/>
        <end position="258"/>
    </location>
</feature>
<dbReference type="STRING" id="1423719.FC66_GL000759"/>
<evidence type="ECO:0000259" key="1">
    <source>
        <dbReference type="Pfam" id="PF18848"/>
    </source>
</evidence>
<gene>
    <name evidence="2" type="ORF">FC66_GL000759</name>
</gene>
<accession>A0A0R1HS43</accession>
<dbReference type="AlphaFoldDB" id="A0A0R1HS43"/>
<dbReference type="OrthoDB" id="4393931at2"/>
<dbReference type="PATRIC" id="fig|1423719.4.peg.770"/>
<evidence type="ECO:0000313" key="2">
    <source>
        <dbReference type="EMBL" id="KRK46257.1"/>
    </source>
</evidence>
<dbReference type="EMBL" id="AZDI01000002">
    <property type="protein sequence ID" value="KRK46257.1"/>
    <property type="molecule type" value="Genomic_DNA"/>
</dbReference>
<name>A0A0R1HS43_9LACO</name>
<dbReference type="RefSeq" id="WP_057973831.1">
    <property type="nucleotide sequence ID" value="NZ_AZDI01000002.1"/>
</dbReference>